<accession>A0ABW2ENU2</accession>
<name>A0ABW2ENU2_9BACI</name>
<reference evidence="4" key="1">
    <citation type="journal article" date="2019" name="Int. J. Syst. Evol. Microbiol.">
        <title>The Global Catalogue of Microorganisms (GCM) 10K type strain sequencing project: providing services to taxonomists for standard genome sequencing and annotation.</title>
        <authorList>
            <consortium name="The Broad Institute Genomics Platform"/>
            <consortium name="The Broad Institute Genome Sequencing Center for Infectious Disease"/>
            <person name="Wu L."/>
            <person name="Ma J."/>
        </authorList>
    </citation>
    <scope>NUCLEOTIDE SEQUENCE [LARGE SCALE GENOMIC DNA]</scope>
    <source>
        <strain evidence="4">CGMCC 4.1621</strain>
    </source>
</reference>
<dbReference type="Gene3D" id="3.30.70.260">
    <property type="match status" value="1"/>
</dbReference>
<dbReference type="Gene3D" id="3.40.50.1360">
    <property type="match status" value="1"/>
</dbReference>
<dbReference type="RefSeq" id="WP_204710335.1">
    <property type="nucleotide sequence ID" value="NZ_JBHSZV010000028.1"/>
</dbReference>
<gene>
    <name evidence="3" type="primary">rpiA</name>
    <name evidence="3" type="ORF">ACFQIC_11640</name>
</gene>
<dbReference type="Pfam" id="PF06026">
    <property type="entry name" value="Rib_5-P_isom_A"/>
    <property type="match status" value="1"/>
</dbReference>
<dbReference type="EMBL" id="JBHSZV010000028">
    <property type="protein sequence ID" value="MFC7062510.1"/>
    <property type="molecule type" value="Genomic_DNA"/>
</dbReference>
<comment type="caution">
    <text evidence="3">The sequence shown here is derived from an EMBL/GenBank/DDBJ whole genome shotgun (WGS) entry which is preliminary data.</text>
</comment>
<evidence type="ECO:0000256" key="1">
    <source>
        <dbReference type="ARBA" id="ARBA00023235"/>
    </source>
</evidence>
<evidence type="ECO:0000313" key="4">
    <source>
        <dbReference type="Proteomes" id="UP001596410"/>
    </source>
</evidence>
<dbReference type="InterPro" id="IPR037171">
    <property type="entry name" value="NagB/RpiA_transferase-like"/>
</dbReference>
<dbReference type="PANTHER" id="PTHR11934">
    <property type="entry name" value="RIBOSE-5-PHOSPHATE ISOMERASE"/>
    <property type="match status" value="1"/>
</dbReference>
<proteinExistence type="predicted"/>
<dbReference type="Proteomes" id="UP001596410">
    <property type="component" value="Unassembled WGS sequence"/>
</dbReference>
<organism evidence="3 4">
    <name type="scientific">Halobacillus seohaensis</name>
    <dbReference type="NCBI Taxonomy" id="447421"/>
    <lineage>
        <taxon>Bacteria</taxon>
        <taxon>Bacillati</taxon>
        <taxon>Bacillota</taxon>
        <taxon>Bacilli</taxon>
        <taxon>Bacillales</taxon>
        <taxon>Bacillaceae</taxon>
        <taxon>Halobacillus</taxon>
    </lineage>
</organism>
<protein>
    <recommendedName>
        <fullName evidence="2">Ribose 5-phosphate isomerase A</fullName>
        <ecNumber evidence="2">5.3.1.6</ecNumber>
    </recommendedName>
</protein>
<dbReference type="InterPro" id="IPR004788">
    <property type="entry name" value="Ribose5P_isomerase_type_A"/>
</dbReference>
<dbReference type="GO" id="GO:0004751">
    <property type="term" value="F:ribose-5-phosphate isomerase activity"/>
    <property type="evidence" value="ECO:0007669"/>
    <property type="project" value="UniProtKB-EC"/>
</dbReference>
<keyword evidence="1 3" id="KW-0413">Isomerase</keyword>
<dbReference type="NCBIfam" id="TIGR00021">
    <property type="entry name" value="rpiA"/>
    <property type="match status" value="1"/>
</dbReference>
<dbReference type="CDD" id="cd01398">
    <property type="entry name" value="RPI_A"/>
    <property type="match status" value="1"/>
</dbReference>
<sequence>MNWDNPLFKSLSWSGEITNREQKEKVAKLVSEKVSKGDVIGVGSGSTALLALESISKRVKEEKLQITAIPTSKEAALHCNYYDIPTTTLLESRPNWGFDGADEVDEKLCLIKGRGGALFAEKLVMASSSKTYILVDESKFVSKLGEKYAVPIEVDPRAIHLVESELIKNFNPLLVKLRMANAKDGPVITETGNLLMDVKFQEITPLMEQQVKAIPGVIESGLFLNYSVEILSL</sequence>
<evidence type="ECO:0000313" key="3">
    <source>
        <dbReference type="EMBL" id="MFC7062510.1"/>
    </source>
</evidence>
<dbReference type="SUPFAM" id="SSF100950">
    <property type="entry name" value="NagB/RpiA/CoA transferase-like"/>
    <property type="match status" value="1"/>
</dbReference>
<evidence type="ECO:0000256" key="2">
    <source>
        <dbReference type="NCBIfam" id="TIGR00021"/>
    </source>
</evidence>
<keyword evidence="4" id="KW-1185">Reference proteome</keyword>
<dbReference type="SUPFAM" id="SSF75445">
    <property type="entry name" value="D-ribose-5-phosphate isomerase (RpiA), lid domain"/>
    <property type="match status" value="1"/>
</dbReference>
<dbReference type="EC" id="5.3.1.6" evidence="2"/>
<dbReference type="PANTHER" id="PTHR11934:SF0">
    <property type="entry name" value="RIBOSE-5-PHOSPHATE ISOMERASE"/>
    <property type="match status" value="1"/>
</dbReference>